<feature type="compositionally biased region" description="Polar residues" evidence="1">
    <location>
        <begin position="296"/>
        <end position="315"/>
    </location>
</feature>
<gene>
    <name evidence="3" type="ORF">CEUTPL_LOCUS3360</name>
</gene>
<dbReference type="OrthoDB" id="6762358at2759"/>
<protein>
    <submittedName>
        <fullName evidence="3">Uncharacterized protein</fullName>
    </submittedName>
</protein>
<keyword evidence="2" id="KW-0472">Membrane</keyword>
<name>A0A9N9MI59_9CUCU</name>
<evidence type="ECO:0000313" key="3">
    <source>
        <dbReference type="EMBL" id="CAG9762685.1"/>
    </source>
</evidence>
<keyword evidence="2" id="KW-0812">Transmembrane</keyword>
<reference evidence="3" key="1">
    <citation type="submission" date="2022-01" db="EMBL/GenBank/DDBJ databases">
        <authorList>
            <person name="King R."/>
        </authorList>
    </citation>
    <scope>NUCLEOTIDE SEQUENCE</scope>
</reference>
<feature type="region of interest" description="Disordered" evidence="1">
    <location>
        <begin position="286"/>
        <end position="315"/>
    </location>
</feature>
<accession>A0A9N9MI59</accession>
<organism evidence="3 4">
    <name type="scientific">Ceutorhynchus assimilis</name>
    <name type="common">cabbage seed weevil</name>
    <dbReference type="NCBI Taxonomy" id="467358"/>
    <lineage>
        <taxon>Eukaryota</taxon>
        <taxon>Metazoa</taxon>
        <taxon>Ecdysozoa</taxon>
        <taxon>Arthropoda</taxon>
        <taxon>Hexapoda</taxon>
        <taxon>Insecta</taxon>
        <taxon>Pterygota</taxon>
        <taxon>Neoptera</taxon>
        <taxon>Endopterygota</taxon>
        <taxon>Coleoptera</taxon>
        <taxon>Polyphaga</taxon>
        <taxon>Cucujiformia</taxon>
        <taxon>Curculionidae</taxon>
        <taxon>Ceutorhynchinae</taxon>
        <taxon>Ceutorhynchus</taxon>
    </lineage>
</organism>
<dbReference type="Proteomes" id="UP001152799">
    <property type="component" value="Chromosome 12"/>
</dbReference>
<sequence length="315" mass="36197">MTLTISLSRLNLVNIEFFEIQEITLIETKLLETYHEDQLLYSINHPYELLEQSTIITCMHNSVLRLILKIPILKPQVQSLYQIFPLTRADDTMLLNPTEFYSNKVWYDKCILHKETKYICSNPRPSNCSFDQQIKSCLHVKLLHTMDYYKITQNFVVITNRDPATIGCPTSWKCNMYIVNRNCSVDPLPYQLPQVALPELPPSFQIHLEEIRIPGGTHLEAVQRITLPEVVSWTVQSVCGFLFLTLLLFVVIKRKRIHRLFIGSKPTVAALRSVLRGEELCNQAKLDSPDGRFQPLATNPPTVDPQSDVSRTQSA</sequence>
<keyword evidence="2" id="KW-1133">Transmembrane helix</keyword>
<proteinExistence type="predicted"/>
<dbReference type="AlphaFoldDB" id="A0A9N9MI59"/>
<evidence type="ECO:0000256" key="1">
    <source>
        <dbReference type="SAM" id="MobiDB-lite"/>
    </source>
</evidence>
<feature type="transmembrane region" description="Helical" evidence="2">
    <location>
        <begin position="233"/>
        <end position="252"/>
    </location>
</feature>
<dbReference type="EMBL" id="OU892288">
    <property type="protein sequence ID" value="CAG9762685.1"/>
    <property type="molecule type" value="Genomic_DNA"/>
</dbReference>
<evidence type="ECO:0000256" key="2">
    <source>
        <dbReference type="SAM" id="Phobius"/>
    </source>
</evidence>
<keyword evidence="4" id="KW-1185">Reference proteome</keyword>
<evidence type="ECO:0000313" key="4">
    <source>
        <dbReference type="Proteomes" id="UP001152799"/>
    </source>
</evidence>